<dbReference type="Proteomes" id="UP000254287">
    <property type="component" value="Unassembled WGS sequence"/>
</dbReference>
<dbReference type="PANTHER" id="PTHR30055">
    <property type="entry name" value="HTH-TYPE TRANSCRIPTIONAL REGULATOR RUTR"/>
    <property type="match status" value="1"/>
</dbReference>
<reference evidence="6 7" key="1">
    <citation type="submission" date="2018-06" db="EMBL/GenBank/DDBJ databases">
        <authorList>
            <consortium name="Pathogen Informatics"/>
            <person name="Doyle S."/>
        </authorList>
    </citation>
    <scope>NUCLEOTIDE SEQUENCE [LARGE SCALE GENOMIC DNA]</scope>
    <source>
        <strain evidence="6 7">NCTC10289</strain>
    </source>
</reference>
<feature type="domain" description="HTH tetR-type" evidence="5">
    <location>
        <begin position="17"/>
        <end position="77"/>
    </location>
</feature>
<dbReference type="InterPro" id="IPR050109">
    <property type="entry name" value="HTH-type_TetR-like_transc_reg"/>
</dbReference>
<dbReference type="GO" id="GO:0003700">
    <property type="term" value="F:DNA-binding transcription factor activity"/>
    <property type="evidence" value="ECO:0007669"/>
    <property type="project" value="TreeGrafter"/>
</dbReference>
<evidence type="ECO:0000256" key="2">
    <source>
        <dbReference type="ARBA" id="ARBA00023125"/>
    </source>
</evidence>
<protein>
    <submittedName>
        <fullName evidence="6">HTH-type transcriptional regulator</fullName>
    </submittedName>
</protein>
<dbReference type="PANTHER" id="PTHR30055:SF234">
    <property type="entry name" value="HTH-TYPE TRANSCRIPTIONAL REGULATOR BETI"/>
    <property type="match status" value="1"/>
</dbReference>
<organism evidence="6 7">
    <name type="scientific">Corynebacterium minutissimum</name>
    <dbReference type="NCBI Taxonomy" id="38301"/>
    <lineage>
        <taxon>Bacteria</taxon>
        <taxon>Bacillati</taxon>
        <taxon>Actinomycetota</taxon>
        <taxon>Actinomycetes</taxon>
        <taxon>Mycobacteriales</taxon>
        <taxon>Corynebacteriaceae</taxon>
        <taxon>Corynebacterium</taxon>
    </lineage>
</organism>
<dbReference type="AlphaFoldDB" id="A0A376CWC3"/>
<dbReference type="PROSITE" id="PS50977">
    <property type="entry name" value="HTH_TETR_2"/>
    <property type="match status" value="1"/>
</dbReference>
<dbReference type="PROSITE" id="PS01081">
    <property type="entry name" value="HTH_TETR_1"/>
    <property type="match status" value="1"/>
</dbReference>
<keyword evidence="3" id="KW-0804">Transcription</keyword>
<gene>
    <name evidence="6" type="ORF">NCTC10289_01013</name>
</gene>
<evidence type="ECO:0000256" key="1">
    <source>
        <dbReference type="ARBA" id="ARBA00023015"/>
    </source>
</evidence>
<evidence type="ECO:0000313" key="7">
    <source>
        <dbReference type="Proteomes" id="UP000254287"/>
    </source>
</evidence>
<dbReference type="InterPro" id="IPR001647">
    <property type="entry name" value="HTH_TetR"/>
</dbReference>
<name>A0A376CWC3_9CORY</name>
<evidence type="ECO:0000256" key="4">
    <source>
        <dbReference type="PROSITE-ProRule" id="PRU00335"/>
    </source>
</evidence>
<dbReference type="PRINTS" id="PR00455">
    <property type="entry name" value="HTHTETR"/>
</dbReference>
<feature type="DNA-binding region" description="H-T-H motif" evidence="4">
    <location>
        <begin position="40"/>
        <end position="59"/>
    </location>
</feature>
<dbReference type="RefSeq" id="WP_395858297.1">
    <property type="nucleotide sequence ID" value="NZ_CP069533.1"/>
</dbReference>
<dbReference type="InterPro" id="IPR023772">
    <property type="entry name" value="DNA-bd_HTH_TetR-type_CS"/>
</dbReference>
<evidence type="ECO:0000313" key="6">
    <source>
        <dbReference type="EMBL" id="STC76626.1"/>
    </source>
</evidence>
<dbReference type="GO" id="GO:0000976">
    <property type="term" value="F:transcription cis-regulatory region binding"/>
    <property type="evidence" value="ECO:0007669"/>
    <property type="project" value="TreeGrafter"/>
</dbReference>
<dbReference type="Gene3D" id="1.10.357.10">
    <property type="entry name" value="Tetracycline Repressor, domain 2"/>
    <property type="match status" value="1"/>
</dbReference>
<accession>A0A376CWC3</accession>
<keyword evidence="1" id="KW-0805">Transcription regulation</keyword>
<dbReference type="Pfam" id="PF00440">
    <property type="entry name" value="TetR_N"/>
    <property type="match status" value="1"/>
</dbReference>
<proteinExistence type="predicted"/>
<dbReference type="InterPro" id="IPR009057">
    <property type="entry name" value="Homeodomain-like_sf"/>
</dbReference>
<evidence type="ECO:0000256" key="3">
    <source>
        <dbReference type="ARBA" id="ARBA00023163"/>
    </source>
</evidence>
<sequence length="211" mass="23707">MLHSVQEELSLREQKRLKTRLQIEDAATRLVDERGFADVTVEEICDAAGISRRTFFNYFDSKDSAVLGAPSHEFTEEQRSAFLNTPTDSVFRLAVDLVKDHLVGQHVDGVITERRRRISGDADAAAASLSRKRAKSNEILELITERLKKDPDLQQMPSVTAETEAILIASAMREAFWIATASPDFSCSIPFEQRFESALTLINDFSKGLTW</sequence>
<dbReference type="SUPFAM" id="SSF46689">
    <property type="entry name" value="Homeodomain-like"/>
    <property type="match status" value="1"/>
</dbReference>
<keyword evidence="2 4" id="KW-0238">DNA-binding</keyword>
<evidence type="ECO:0000259" key="5">
    <source>
        <dbReference type="PROSITE" id="PS50977"/>
    </source>
</evidence>
<dbReference type="EMBL" id="UFXP01000001">
    <property type="protein sequence ID" value="STC76626.1"/>
    <property type="molecule type" value="Genomic_DNA"/>
</dbReference>